<dbReference type="PATRIC" id="fig|1246995.3.peg.5256"/>
<dbReference type="SUPFAM" id="SSF52540">
    <property type="entry name" value="P-loop containing nucleoside triphosphate hydrolases"/>
    <property type="match status" value="1"/>
</dbReference>
<dbReference type="GO" id="GO:0007165">
    <property type="term" value="P:signal transduction"/>
    <property type="evidence" value="ECO:0007669"/>
    <property type="project" value="InterPro"/>
</dbReference>
<dbReference type="HOGENOM" id="CLU_042623_0_0_11"/>
<organism evidence="2 3">
    <name type="scientific">Actinoplanes friuliensis DSM 7358</name>
    <dbReference type="NCBI Taxonomy" id="1246995"/>
    <lineage>
        <taxon>Bacteria</taxon>
        <taxon>Bacillati</taxon>
        <taxon>Actinomycetota</taxon>
        <taxon>Actinomycetes</taxon>
        <taxon>Micromonosporales</taxon>
        <taxon>Micromonosporaceae</taxon>
        <taxon>Actinoplanes</taxon>
    </lineage>
</organism>
<dbReference type="SUPFAM" id="SSF52200">
    <property type="entry name" value="Toll/Interleukin receptor TIR domain"/>
    <property type="match status" value="1"/>
</dbReference>
<dbReference type="eggNOG" id="COG3903">
    <property type="taxonomic scope" value="Bacteria"/>
</dbReference>
<dbReference type="KEGG" id="afs:AFR_25925"/>
<dbReference type="InterPro" id="IPR027417">
    <property type="entry name" value="P-loop_NTPase"/>
</dbReference>
<dbReference type="EMBL" id="CP006272">
    <property type="protein sequence ID" value="AGZ43449.1"/>
    <property type="molecule type" value="Genomic_DNA"/>
</dbReference>
<proteinExistence type="predicted"/>
<dbReference type="Proteomes" id="UP000017746">
    <property type="component" value="Chromosome"/>
</dbReference>
<reference evidence="2 3" key="1">
    <citation type="journal article" date="2014" name="J. Biotechnol.">
        <title>Complete genome sequence of the actinobacterium Actinoplanes friuliensis HAG 010964, producer of the lipopeptide antibiotic friulimycin.</title>
        <authorList>
            <person name="Ruckert C."/>
            <person name="Szczepanowski R."/>
            <person name="Albersmeier A."/>
            <person name="Goesmann A."/>
            <person name="Fischer N."/>
            <person name="Steinkamper A."/>
            <person name="Puhler A."/>
            <person name="Biener R."/>
            <person name="Schwartz D."/>
            <person name="Kalinowski J."/>
        </authorList>
    </citation>
    <scope>NUCLEOTIDE SEQUENCE [LARGE SCALE GENOMIC DNA]</scope>
    <source>
        <strain evidence="2 3">DSM 7358</strain>
    </source>
</reference>
<dbReference type="Pfam" id="PF00931">
    <property type="entry name" value="NB-ARC"/>
    <property type="match status" value="1"/>
</dbReference>
<dbReference type="GO" id="GO:0043531">
    <property type="term" value="F:ADP binding"/>
    <property type="evidence" value="ECO:0007669"/>
    <property type="project" value="InterPro"/>
</dbReference>
<dbReference type="Gene3D" id="3.40.50.10140">
    <property type="entry name" value="Toll/interleukin-1 receptor homology (TIR) domain"/>
    <property type="match status" value="1"/>
</dbReference>
<evidence type="ECO:0000313" key="2">
    <source>
        <dbReference type="EMBL" id="AGZ43449.1"/>
    </source>
</evidence>
<name>U5W2U3_9ACTN</name>
<dbReference type="Pfam" id="PF13676">
    <property type="entry name" value="TIR_2"/>
    <property type="match status" value="1"/>
</dbReference>
<dbReference type="PANTHER" id="PTHR35205:SF1">
    <property type="entry name" value="ZU5 DOMAIN-CONTAINING PROTEIN"/>
    <property type="match status" value="1"/>
</dbReference>
<evidence type="ECO:0000313" key="3">
    <source>
        <dbReference type="Proteomes" id="UP000017746"/>
    </source>
</evidence>
<dbReference type="InterPro" id="IPR002182">
    <property type="entry name" value="NB-ARC"/>
</dbReference>
<protein>
    <submittedName>
        <fullName evidence="2">ATP/GTP binding protein</fullName>
    </submittedName>
</protein>
<evidence type="ECO:0000259" key="1">
    <source>
        <dbReference type="PROSITE" id="PS50104"/>
    </source>
</evidence>
<dbReference type="InterPro" id="IPR035897">
    <property type="entry name" value="Toll_tir_struct_dom_sf"/>
</dbReference>
<dbReference type="SMART" id="SM00255">
    <property type="entry name" value="TIR"/>
    <property type="match status" value="1"/>
</dbReference>
<dbReference type="Gene3D" id="3.40.50.300">
    <property type="entry name" value="P-loop containing nucleotide triphosphate hydrolases"/>
    <property type="match status" value="1"/>
</dbReference>
<dbReference type="InterPro" id="IPR000157">
    <property type="entry name" value="TIR_dom"/>
</dbReference>
<feature type="domain" description="TIR" evidence="1">
    <location>
        <begin position="1"/>
        <end position="133"/>
    </location>
</feature>
<keyword evidence="3" id="KW-1185">Reference proteome</keyword>
<dbReference type="PROSITE" id="PS50104">
    <property type="entry name" value="TIR"/>
    <property type="match status" value="1"/>
</dbReference>
<dbReference type="NCBIfam" id="NF040586">
    <property type="entry name" value="FxSxx_TPR"/>
    <property type="match status" value="1"/>
</dbReference>
<sequence>MTSDFFLSYTQADRAWAEWIAWLLEEDGYTVLVQAWDFVPGTNWIRQMQQGTAESARTIALLSPDYLTSVYGGAEWQAAWAADPDGKDQKLLTVRVSTCERPGLLAGVVGIDVFDTTEPVARTRIQKMVGRAIKGRSKPDTPPAFPLTPRATPVFPGVLPASWNVPARNPNFTGRDAGLRDLRQGLTTGSTVTVHAVHGMGGIGKTQLANEYAHRHAADYHLVWWIAAEEPALLPDQFAALAKELGHEPDGDPGELRRLVHESLRRVPGWLLIFDNADEAEEISAWLPSGLMPPDTPGHVIVTTRRGGFSSLGAVLDLDVVDPQEAVALMRARVPALAEDVALSIAEELGRLPLALEQAAAYLDRTSLPAGEYLSLLRTRAQDLYSRGKVANRKDTTVASLWTMSFEKVGAENPASLQLLAICAYLAPLPIPLDLFTGHTDLLPPELAAAASDPLDFTETVALAVDYSLATRTPTGLQLHRLVQGALRLHFTHEETR</sequence>
<accession>U5W2U3</accession>
<dbReference type="STRING" id="1246995.AFR_25925"/>
<dbReference type="AlphaFoldDB" id="U5W2U3"/>
<dbReference type="RefSeq" id="WP_023364162.1">
    <property type="nucleotide sequence ID" value="NC_022657.1"/>
</dbReference>
<dbReference type="PANTHER" id="PTHR35205">
    <property type="entry name" value="NB-ARC AND TPR DOMAIN PROTEIN"/>
    <property type="match status" value="1"/>
</dbReference>
<gene>
    <name evidence="2" type="ORF">AFR_25925</name>
</gene>
<dbReference type="OrthoDB" id="580767at2"/>